<reference evidence="5 7" key="1">
    <citation type="submission" date="2016-03" db="EMBL/GenBank/DDBJ databases">
        <title>Comparative genomics of Pseudogymnoascus destructans, the fungus causing white-nose syndrome of bats.</title>
        <authorList>
            <person name="Palmer J.M."/>
            <person name="Drees K.P."/>
            <person name="Foster J.T."/>
            <person name="Lindner D.L."/>
        </authorList>
    </citation>
    <scope>NUCLEOTIDE SEQUENCE [LARGE SCALE GENOMIC DNA]</scope>
    <source>
        <strain evidence="5 7">UAMH 10579</strain>
    </source>
</reference>
<organism evidence="5 7">
    <name type="scientific">Pseudogymnoascus verrucosus</name>
    <dbReference type="NCBI Taxonomy" id="342668"/>
    <lineage>
        <taxon>Eukaryota</taxon>
        <taxon>Fungi</taxon>
        <taxon>Dikarya</taxon>
        <taxon>Ascomycota</taxon>
        <taxon>Pezizomycotina</taxon>
        <taxon>Leotiomycetes</taxon>
        <taxon>Thelebolales</taxon>
        <taxon>Thelebolaceae</taxon>
        <taxon>Pseudogymnoascus</taxon>
    </lineage>
</organism>
<evidence type="ECO:0000256" key="3">
    <source>
        <dbReference type="SAM" id="Phobius"/>
    </source>
</evidence>
<dbReference type="RefSeq" id="XP_018126681.1">
    <property type="nucleotide sequence ID" value="XM_018278304.1"/>
</dbReference>
<evidence type="ECO:0000256" key="2">
    <source>
        <dbReference type="ARBA" id="ARBA00023002"/>
    </source>
</evidence>
<dbReference type="STRING" id="342668.A0A1B8G663"/>
<dbReference type="GO" id="GO:0005886">
    <property type="term" value="C:plasma membrane"/>
    <property type="evidence" value="ECO:0007669"/>
    <property type="project" value="TreeGrafter"/>
</dbReference>
<dbReference type="Proteomes" id="UP000091956">
    <property type="component" value="Unassembled WGS sequence"/>
</dbReference>
<keyword evidence="3" id="KW-1133">Transmembrane helix</keyword>
<name>A0A1B8G663_9PEZI</name>
<dbReference type="OrthoDB" id="3430630at2759"/>
<dbReference type="InterPro" id="IPR013121">
    <property type="entry name" value="Fe_red_NAD-bd_6"/>
</dbReference>
<keyword evidence="2" id="KW-0560">Oxidoreductase</keyword>
<dbReference type="PANTHER" id="PTHR32361">
    <property type="entry name" value="FERRIC/CUPRIC REDUCTASE TRANSMEMBRANE COMPONENT"/>
    <property type="match status" value="1"/>
</dbReference>
<reference evidence="7" key="2">
    <citation type="journal article" date="2018" name="Nat. Commun.">
        <title>Extreme sensitivity to ultraviolet light in the fungal pathogen causing white-nose syndrome of bats.</title>
        <authorList>
            <person name="Palmer J.M."/>
            <person name="Drees K.P."/>
            <person name="Foster J.T."/>
            <person name="Lindner D.L."/>
        </authorList>
    </citation>
    <scope>NUCLEOTIDE SEQUENCE [LARGE SCALE GENOMIC DNA]</scope>
    <source>
        <strain evidence="7">UAMH 10579</strain>
    </source>
</reference>
<keyword evidence="7" id="KW-1185">Reference proteome</keyword>
<evidence type="ECO:0000313" key="5">
    <source>
        <dbReference type="EMBL" id="OBT91300.1"/>
    </source>
</evidence>
<protein>
    <recommendedName>
        <fullName evidence="4">Ferric reductase NAD binding domain-containing protein</fullName>
    </recommendedName>
</protein>
<dbReference type="GO" id="GO:0006826">
    <property type="term" value="P:iron ion transport"/>
    <property type="evidence" value="ECO:0007669"/>
    <property type="project" value="TreeGrafter"/>
</dbReference>
<dbReference type="SUPFAM" id="SSF52343">
    <property type="entry name" value="Ferredoxin reductase-like, C-terminal NADP-linked domain"/>
    <property type="match status" value="1"/>
</dbReference>
<proteinExistence type="predicted"/>
<dbReference type="GeneID" id="28844080"/>
<gene>
    <name evidence="6" type="ORF">VE01_08885</name>
    <name evidence="5" type="ORF">VE01_10694</name>
</gene>
<dbReference type="AlphaFoldDB" id="A0A1B8G663"/>
<feature type="domain" description="Ferric reductase NAD binding" evidence="4">
    <location>
        <begin position="15"/>
        <end position="61"/>
    </location>
</feature>
<dbReference type="RefSeq" id="XP_018125033.1">
    <property type="nucleotide sequence ID" value="XM_018280086.1"/>
</dbReference>
<keyword evidence="3" id="KW-0812">Transmembrane</keyword>
<dbReference type="Gene3D" id="3.40.50.80">
    <property type="entry name" value="Nucleotide-binding domain of ferredoxin-NADP reductase (FNR) module"/>
    <property type="match status" value="1"/>
</dbReference>
<dbReference type="InterPro" id="IPR051410">
    <property type="entry name" value="Ferric/Cupric_Reductase"/>
</dbReference>
<evidence type="ECO:0000256" key="1">
    <source>
        <dbReference type="ARBA" id="ARBA00022448"/>
    </source>
</evidence>
<evidence type="ECO:0000313" key="6">
    <source>
        <dbReference type="EMBL" id="OBT92948.1"/>
    </source>
</evidence>
<dbReference type="InterPro" id="IPR039261">
    <property type="entry name" value="FNR_nucleotide-bd"/>
</dbReference>
<dbReference type="EMBL" id="KV460260">
    <property type="protein sequence ID" value="OBT92948.1"/>
    <property type="molecule type" value="Genomic_DNA"/>
</dbReference>
<feature type="transmembrane region" description="Helical" evidence="3">
    <location>
        <begin position="15"/>
        <end position="34"/>
    </location>
</feature>
<dbReference type="EMBL" id="KV460331">
    <property type="protein sequence ID" value="OBT91300.1"/>
    <property type="molecule type" value="Genomic_DNA"/>
</dbReference>
<sequence length="155" mass="16971">MFSGPYGGTLSMGEYESVLMVASGFSIAAFVPHLKKLIYGYNTRAVQTRRIHLVWQIKNEGGIVEPLNIALEEDKLDDGYILLISVYVETMSLPKKPFGERPTMYPGSGPLLEIFLAELLGNNIKVYAAEVSAKGQKALEQSELTSRDGGMLVVA</sequence>
<dbReference type="GO" id="GO:0000293">
    <property type="term" value="F:ferric-chelate reductase activity"/>
    <property type="evidence" value="ECO:0007669"/>
    <property type="project" value="TreeGrafter"/>
</dbReference>
<keyword evidence="1" id="KW-0813">Transport</keyword>
<dbReference type="GO" id="GO:0006879">
    <property type="term" value="P:intracellular iron ion homeostasis"/>
    <property type="evidence" value="ECO:0007669"/>
    <property type="project" value="TreeGrafter"/>
</dbReference>
<evidence type="ECO:0000313" key="7">
    <source>
        <dbReference type="Proteomes" id="UP000091956"/>
    </source>
</evidence>
<keyword evidence="3" id="KW-0472">Membrane</keyword>
<dbReference type="GeneID" id="28842271"/>
<dbReference type="Pfam" id="PF08030">
    <property type="entry name" value="NAD_binding_6"/>
    <property type="match status" value="1"/>
</dbReference>
<dbReference type="PANTHER" id="PTHR32361:SF26">
    <property type="entry name" value="FAD-BINDING 8 DOMAIN-CONTAINING PROTEIN-RELATED"/>
    <property type="match status" value="1"/>
</dbReference>
<accession>A0A1B8G663</accession>
<dbReference type="GO" id="GO:0015677">
    <property type="term" value="P:copper ion import"/>
    <property type="evidence" value="ECO:0007669"/>
    <property type="project" value="TreeGrafter"/>
</dbReference>
<evidence type="ECO:0000259" key="4">
    <source>
        <dbReference type="Pfam" id="PF08030"/>
    </source>
</evidence>